<gene>
    <name evidence="2" type="ordered locus">Suden_1266</name>
</gene>
<accession>Q30R37</accession>
<organism evidence="2 3">
    <name type="scientific">Sulfurimonas denitrificans (strain ATCC 33889 / DSM 1251)</name>
    <name type="common">Thiomicrospira denitrificans (strain ATCC 33889 / DSM 1251)</name>
    <dbReference type="NCBI Taxonomy" id="326298"/>
    <lineage>
        <taxon>Bacteria</taxon>
        <taxon>Pseudomonadati</taxon>
        <taxon>Campylobacterota</taxon>
        <taxon>Epsilonproteobacteria</taxon>
        <taxon>Campylobacterales</taxon>
        <taxon>Sulfurimonadaceae</taxon>
        <taxon>Sulfurimonas</taxon>
    </lineage>
</organism>
<reference evidence="2 3" key="1">
    <citation type="journal article" date="2008" name="Appl. Environ. Microbiol.">
        <title>Genome of the epsilonproteobacterial chemolithoautotroph Sulfurimonas denitrificans.</title>
        <authorList>
            <person name="Sievert S.M."/>
            <person name="Scott K.M."/>
            <person name="Klotz M.G."/>
            <person name="Chain P.S.G."/>
            <person name="Hauser L.J."/>
            <person name="Hemp J."/>
            <person name="Huegler M."/>
            <person name="Land M."/>
            <person name="Lapidus A."/>
            <person name="Larimer F.W."/>
            <person name="Lucas S."/>
            <person name="Malfatti S.A."/>
            <person name="Meyer F."/>
            <person name="Paulsen I.T."/>
            <person name="Ren Q."/>
            <person name="Simon J."/>
            <person name="Bailey K."/>
            <person name="Diaz E."/>
            <person name="Fitzpatrick K.A."/>
            <person name="Glover B."/>
            <person name="Gwatney N."/>
            <person name="Korajkic A."/>
            <person name="Long A."/>
            <person name="Mobberley J.M."/>
            <person name="Pantry S.N."/>
            <person name="Pazder G."/>
            <person name="Peterson S."/>
            <person name="Quintanilla J.D."/>
            <person name="Sprinkle R."/>
            <person name="Stephens J."/>
            <person name="Thomas P."/>
            <person name="Vaughn R."/>
            <person name="Weber M.J."/>
            <person name="Wooten L.L."/>
        </authorList>
    </citation>
    <scope>NUCLEOTIDE SEQUENCE [LARGE SCALE GENOMIC DNA]</scope>
    <source>
        <strain evidence="3">ATCC 33889 / DSM 1251</strain>
    </source>
</reference>
<evidence type="ECO:0000313" key="2">
    <source>
        <dbReference type="EMBL" id="ABB44544.1"/>
    </source>
</evidence>
<feature type="transmembrane region" description="Helical" evidence="1">
    <location>
        <begin position="27"/>
        <end position="47"/>
    </location>
</feature>
<evidence type="ECO:0000313" key="3">
    <source>
        <dbReference type="Proteomes" id="UP000002714"/>
    </source>
</evidence>
<proteinExistence type="predicted"/>
<dbReference type="EMBL" id="CP000153">
    <property type="protein sequence ID" value="ABB44544.1"/>
    <property type="molecule type" value="Genomic_DNA"/>
</dbReference>
<dbReference type="HOGENOM" id="CLU_178610_0_0_7"/>
<dbReference type="AlphaFoldDB" id="Q30R37"/>
<dbReference type="KEGG" id="tdn:Suden_1266"/>
<sequence length="107" mass="12741">MFQEDIEEQIVEQIEPTPRLYLRRCKIIALILKLFLQYMTIFISVVVWYFYDFFIALLALVLSFIIMGIVRSKLRNSVIPLKQREHQYNDEAIATWYAAKALCYGEI</sequence>
<keyword evidence="1" id="KW-1133">Transmembrane helix</keyword>
<keyword evidence="1" id="KW-0472">Membrane</keyword>
<keyword evidence="3" id="KW-1185">Reference proteome</keyword>
<dbReference type="RefSeq" id="WP_011372896.1">
    <property type="nucleotide sequence ID" value="NC_007575.1"/>
</dbReference>
<protein>
    <submittedName>
        <fullName evidence="2">Uncharacterized protein</fullName>
    </submittedName>
</protein>
<dbReference type="Proteomes" id="UP000002714">
    <property type="component" value="Chromosome"/>
</dbReference>
<dbReference type="eggNOG" id="ENOG50319QQ">
    <property type="taxonomic scope" value="Bacteria"/>
</dbReference>
<name>Q30R37_SULDN</name>
<feature type="transmembrane region" description="Helical" evidence="1">
    <location>
        <begin position="53"/>
        <end position="70"/>
    </location>
</feature>
<keyword evidence="1" id="KW-0812">Transmembrane</keyword>
<dbReference type="STRING" id="326298.Suden_1266"/>
<evidence type="ECO:0000256" key="1">
    <source>
        <dbReference type="SAM" id="Phobius"/>
    </source>
</evidence>